<dbReference type="EMBL" id="MN739806">
    <property type="protein sequence ID" value="QHT26976.1"/>
    <property type="molecule type" value="Genomic_DNA"/>
</dbReference>
<reference evidence="1" key="1">
    <citation type="journal article" date="2020" name="Nature">
        <title>Giant virus diversity and host interactions through global metagenomics.</title>
        <authorList>
            <person name="Schulz F."/>
            <person name="Roux S."/>
            <person name="Paez-Espino D."/>
            <person name="Jungbluth S."/>
            <person name="Walsh D.A."/>
            <person name="Denef V.J."/>
            <person name="McMahon K.D."/>
            <person name="Konstantinidis K.T."/>
            <person name="Eloe-Fadrosh E.A."/>
            <person name="Kyrpides N.C."/>
            <person name="Woyke T."/>
        </authorList>
    </citation>
    <scope>NUCLEOTIDE SEQUENCE</scope>
    <source>
        <strain evidence="1">GVMAG-M-3300023179-2</strain>
    </source>
</reference>
<evidence type="ECO:0000313" key="1">
    <source>
        <dbReference type="EMBL" id="QHT26976.1"/>
    </source>
</evidence>
<proteinExistence type="predicted"/>
<sequence length="92" mass="10717">MCNTNKNRIIEKNNKIIEENKNNFIKIGIINNINYSNYLINENGDITNIKGKLRKTAINDGYSCIALIGINNDYIKEYHVLKIHRLVAYIYI</sequence>
<name>A0A6C0ECS9_9ZZZZ</name>
<accession>A0A6C0ECS9</accession>
<dbReference type="AlphaFoldDB" id="A0A6C0ECS9"/>
<protein>
    <submittedName>
        <fullName evidence="1">Uncharacterized protein</fullName>
    </submittedName>
</protein>
<organism evidence="1">
    <name type="scientific">viral metagenome</name>
    <dbReference type="NCBI Taxonomy" id="1070528"/>
    <lineage>
        <taxon>unclassified sequences</taxon>
        <taxon>metagenomes</taxon>
        <taxon>organismal metagenomes</taxon>
    </lineage>
</organism>